<dbReference type="PRINTS" id="PR00320">
    <property type="entry name" value="GPROTEINBRPT"/>
</dbReference>
<dbReference type="PANTHER" id="PTHR44019">
    <property type="entry name" value="WD REPEAT-CONTAINING PROTEIN 55"/>
    <property type="match status" value="1"/>
</dbReference>
<dbReference type="Gene3D" id="3.30.200.20">
    <property type="entry name" value="Phosphorylase Kinase, domain 1"/>
    <property type="match status" value="1"/>
</dbReference>
<feature type="repeat" description="WD" evidence="3">
    <location>
        <begin position="892"/>
        <end position="933"/>
    </location>
</feature>
<dbReference type="InterPro" id="IPR019775">
    <property type="entry name" value="WD40_repeat_CS"/>
</dbReference>
<dbReference type="Proteomes" id="UP000324233">
    <property type="component" value="Chromosome"/>
</dbReference>
<feature type="repeat" description="WD" evidence="3">
    <location>
        <begin position="1173"/>
        <end position="1214"/>
    </location>
</feature>
<dbReference type="SUPFAM" id="SSF56112">
    <property type="entry name" value="Protein kinase-like (PK-like)"/>
    <property type="match status" value="1"/>
</dbReference>
<feature type="repeat" description="WD" evidence="3">
    <location>
        <begin position="851"/>
        <end position="883"/>
    </location>
</feature>
<evidence type="ECO:0000313" key="7">
    <source>
        <dbReference type="Proteomes" id="UP000324233"/>
    </source>
</evidence>
<feature type="region of interest" description="Disordered" evidence="4">
    <location>
        <begin position="220"/>
        <end position="243"/>
    </location>
</feature>
<dbReference type="PROSITE" id="PS50294">
    <property type="entry name" value="WD_REPEATS_REGION"/>
    <property type="match status" value="7"/>
</dbReference>
<dbReference type="EC" id="2.7.11.1" evidence="6"/>
<dbReference type="InterPro" id="IPR011044">
    <property type="entry name" value="Quino_amine_DH_bsu"/>
</dbReference>
<dbReference type="InterPro" id="IPR001680">
    <property type="entry name" value="WD40_rpt"/>
</dbReference>
<dbReference type="InterPro" id="IPR036322">
    <property type="entry name" value="WD40_repeat_dom_sf"/>
</dbReference>
<dbReference type="CDD" id="cd00200">
    <property type="entry name" value="WD40"/>
    <property type="match status" value="2"/>
</dbReference>
<proteinExistence type="predicted"/>
<dbReference type="InterPro" id="IPR015943">
    <property type="entry name" value="WD40/YVTN_repeat-like_dom_sf"/>
</dbReference>
<dbReference type="EMBL" id="CP042997">
    <property type="protein sequence ID" value="QEH35647.1"/>
    <property type="molecule type" value="Genomic_DNA"/>
</dbReference>
<evidence type="ECO:0000256" key="1">
    <source>
        <dbReference type="ARBA" id="ARBA00022574"/>
    </source>
</evidence>
<dbReference type="InterPro" id="IPR000719">
    <property type="entry name" value="Prot_kinase_dom"/>
</dbReference>
<dbReference type="SMART" id="SM00320">
    <property type="entry name" value="WD40"/>
    <property type="match status" value="13"/>
</dbReference>
<dbReference type="PANTHER" id="PTHR44019:SF8">
    <property type="entry name" value="POC1 CENTRIOLAR PROTEIN HOMOLOG"/>
    <property type="match status" value="1"/>
</dbReference>
<dbReference type="SUPFAM" id="SSF50969">
    <property type="entry name" value="YVTN repeat-like/Quinoprotein amine dehydrogenase"/>
    <property type="match status" value="1"/>
</dbReference>
<feature type="repeat" description="WD" evidence="3">
    <location>
        <begin position="809"/>
        <end position="850"/>
    </location>
</feature>
<organism evidence="6 7">
    <name type="scientific">Aquisphaera giovannonii</name>
    <dbReference type="NCBI Taxonomy" id="406548"/>
    <lineage>
        <taxon>Bacteria</taxon>
        <taxon>Pseudomonadati</taxon>
        <taxon>Planctomycetota</taxon>
        <taxon>Planctomycetia</taxon>
        <taxon>Isosphaerales</taxon>
        <taxon>Isosphaeraceae</taxon>
        <taxon>Aquisphaera</taxon>
    </lineage>
</organism>
<dbReference type="PROSITE" id="PS00108">
    <property type="entry name" value="PROTEIN_KINASE_ST"/>
    <property type="match status" value="1"/>
</dbReference>
<dbReference type="SMART" id="SM00028">
    <property type="entry name" value="TPR"/>
    <property type="match status" value="4"/>
</dbReference>
<dbReference type="PROSITE" id="PS00678">
    <property type="entry name" value="WD_REPEATS_1"/>
    <property type="match status" value="3"/>
</dbReference>
<dbReference type="GO" id="GO:0005524">
    <property type="term" value="F:ATP binding"/>
    <property type="evidence" value="ECO:0007669"/>
    <property type="project" value="InterPro"/>
</dbReference>
<evidence type="ECO:0000259" key="5">
    <source>
        <dbReference type="PROSITE" id="PS50011"/>
    </source>
</evidence>
<dbReference type="SMART" id="SM00220">
    <property type="entry name" value="S_TKc"/>
    <property type="match status" value="1"/>
</dbReference>
<dbReference type="Pfam" id="PF07714">
    <property type="entry name" value="PK_Tyr_Ser-Thr"/>
    <property type="match status" value="1"/>
</dbReference>
<evidence type="ECO:0000256" key="2">
    <source>
        <dbReference type="ARBA" id="ARBA00022737"/>
    </source>
</evidence>
<feature type="repeat" description="WD" evidence="3">
    <location>
        <begin position="1131"/>
        <end position="1172"/>
    </location>
</feature>
<sequence length="1420" mass="154422">MSEMDSGPDLLNELAHEFAERVRRGERPSLTEYTGPHPELADEIRDLFPALAAIEQFGSVGRASTGPHAGTATCDGTAPRQLGEYRILREVARGGMGVVYEAVQESLGRHVALKVLPFQRLADPRHLERFRREAHAAARLHHSNIVPVFGVGEQGGVHYFAMEFIRGRALSSVLHELRGRRRAKGLDAGVTAEGSSSALAGRRGWGLAVTLAEGLATGRFPGRDDVPRDSDGGELAPRLDPARDGFIGPGPSDAIVSGDELDLSAQSDARYFRSVARVGVQVAEALEYAHEQGVLHRDIKPSNLLLDTQGTVWVTDFGLAKAEGTGELTEPGDLLGTLRYMAPERFRGQADRRSDIFSLGLTLYEMVTLRPAFAATERVQLIERMLHNEPPRPRKLDGHVPRDLETLILKAIAKEPGRRYQTAGELAEDLKRFLADMPILARPVTVPERVIKWARRRPMIAGLAVAVHLLLAALLMTGIWSYVQINRSLAIARAEGTRAVELARSEAQANAKAREQTRIARDRVEDLRRRDYIDRVNLAYRECLANNVAQALKLLDGCPEDLRGWEWAYVSRQCHLDLHTYREPGAAINAVAFSPDGRRLAIASGNPWSIPGGTGDLAVRDVATGREVFAHRGLAGGIRAVAYSPDGRWLATGHAATLTVWDALTGKERYHTTDPGHFALLSLAYSPDGRRIIAGYGSFDKYTIGYAGYARLRDAATGDELIDRFPGKGGGIMSVAFSPDGQQAALATGPRVEVWDLASRKLLRPLMAHTGRVVYAVAFSPDGRYLASGGWDKTVRLWDRATGAELRTYSGHEGFVRGLAFSPDSQRIVSASDDRSLKLWSLGSDRELATFHGHQSSVQCVAFGPDGSQIASGSQDQTVKVWSATPNLQLTVRGHVGQVRGVAFSPDGHAVASGWAEGDLELWDPATGEPILSLQRQSSFGAVAFSPDGRHLATSGLNERLKVWDATTGRQLLTLTGTSREVIRPCVAFSPDGRYLAQADNDRSVKVWDATTGGRVQTLRGHSAAVCAVAFSPDGQTLASAGDDETVKVWAVGSGQELLTFRGHMAPVFSVAFSPDGHRLASAGGNSPYFQALDADSDRGGRELTAAGGDSQHFGEVHVWDPSTGRELYQLRGHTDAVLGVAFSPDGRRLVTASDDQTIKLWDTATGQEVFALRGHLAAVRSAAFSPDGRRIVSGGSDWTAKVWDLDSSTSEVLSRREAVAQAASGEMFLAVERWDQAAAALTRALELKLDNARTRLARARAFSGMGHSREAEADFSRALELTARNANKYHDVAWLLATYPDPNLRDPARAVELARKAVDLSPNEGTNWNTLGIAYYRAGDWRAAIDALTNSMERGSCRGEGFSAFFLAMAHWQLGDESRALSWYDRAVEWMDGRKSTDEELARFRAEAAALLGVKDRSD</sequence>
<dbReference type="InterPro" id="IPR001245">
    <property type="entry name" value="Ser-Thr/Tyr_kinase_cat_dom"/>
</dbReference>
<dbReference type="Gene3D" id="2.130.10.10">
    <property type="entry name" value="YVTN repeat-like/Quinoprotein amine dehydrogenase"/>
    <property type="match status" value="5"/>
</dbReference>
<keyword evidence="6" id="KW-0808">Transferase</keyword>
<dbReference type="GO" id="GO:0004674">
    <property type="term" value="F:protein serine/threonine kinase activity"/>
    <property type="evidence" value="ECO:0007669"/>
    <property type="project" value="UniProtKB-EC"/>
</dbReference>
<dbReference type="InterPro" id="IPR008271">
    <property type="entry name" value="Ser/Thr_kinase_AS"/>
</dbReference>
<dbReference type="Pfam" id="PF00400">
    <property type="entry name" value="WD40"/>
    <property type="match status" value="12"/>
</dbReference>
<feature type="repeat" description="WD" evidence="3">
    <location>
        <begin position="1061"/>
        <end position="1087"/>
    </location>
</feature>
<dbReference type="Gene3D" id="1.25.40.10">
    <property type="entry name" value="Tetratricopeptide repeat domain"/>
    <property type="match status" value="1"/>
</dbReference>
<feature type="repeat" description="WD" evidence="3">
    <location>
        <begin position="1019"/>
        <end position="1060"/>
    </location>
</feature>
<keyword evidence="1 3" id="KW-0853">WD repeat</keyword>
<feature type="repeat" description="WD" evidence="3">
    <location>
        <begin position="987"/>
        <end position="1018"/>
    </location>
</feature>
<reference evidence="6 7" key="1">
    <citation type="submission" date="2019-08" db="EMBL/GenBank/DDBJ databases">
        <title>Deep-cultivation of Planctomycetes and their phenomic and genomic characterization uncovers novel biology.</title>
        <authorList>
            <person name="Wiegand S."/>
            <person name="Jogler M."/>
            <person name="Boedeker C."/>
            <person name="Pinto D."/>
            <person name="Vollmers J."/>
            <person name="Rivas-Marin E."/>
            <person name="Kohn T."/>
            <person name="Peeters S.H."/>
            <person name="Heuer A."/>
            <person name="Rast P."/>
            <person name="Oberbeckmann S."/>
            <person name="Bunk B."/>
            <person name="Jeske O."/>
            <person name="Meyerdierks A."/>
            <person name="Storesund J.E."/>
            <person name="Kallscheuer N."/>
            <person name="Luecker S."/>
            <person name="Lage O.M."/>
            <person name="Pohl T."/>
            <person name="Merkel B.J."/>
            <person name="Hornburger P."/>
            <person name="Mueller R.-W."/>
            <person name="Bruemmer F."/>
            <person name="Labrenz M."/>
            <person name="Spormann A.M."/>
            <person name="Op den Camp H."/>
            <person name="Overmann J."/>
            <person name="Amann R."/>
            <person name="Jetten M.S.M."/>
            <person name="Mascher T."/>
            <person name="Medema M.H."/>
            <person name="Devos D.P."/>
            <person name="Kaster A.-K."/>
            <person name="Ovreas L."/>
            <person name="Rohde M."/>
            <person name="Galperin M.Y."/>
            <person name="Jogler C."/>
        </authorList>
    </citation>
    <scope>NUCLEOTIDE SEQUENCE [LARGE SCALE GENOMIC DNA]</scope>
    <source>
        <strain evidence="6 7">OJF2</strain>
    </source>
</reference>
<dbReference type="CDD" id="cd14014">
    <property type="entry name" value="STKc_PknB_like"/>
    <property type="match status" value="1"/>
</dbReference>
<accession>A0A5B9W5Q1</accession>
<keyword evidence="6" id="KW-0418">Kinase</keyword>
<dbReference type="InterPro" id="IPR011009">
    <property type="entry name" value="Kinase-like_dom_sf"/>
</dbReference>
<dbReference type="InterPro" id="IPR019734">
    <property type="entry name" value="TPR_rpt"/>
</dbReference>
<dbReference type="InterPro" id="IPR011990">
    <property type="entry name" value="TPR-like_helical_dom_sf"/>
</dbReference>
<evidence type="ECO:0000313" key="6">
    <source>
        <dbReference type="EMBL" id="QEH35647.1"/>
    </source>
</evidence>
<dbReference type="KEGG" id="agv:OJF2_42020"/>
<dbReference type="Gene3D" id="1.10.510.10">
    <property type="entry name" value="Transferase(Phosphotransferase) domain 1"/>
    <property type="match status" value="1"/>
</dbReference>
<dbReference type="OrthoDB" id="500858at2"/>
<name>A0A5B9W5Q1_9BACT</name>
<dbReference type="SUPFAM" id="SSF50978">
    <property type="entry name" value="WD40 repeat-like"/>
    <property type="match status" value="2"/>
</dbReference>
<feature type="compositionally biased region" description="Basic and acidic residues" evidence="4">
    <location>
        <begin position="221"/>
        <end position="231"/>
    </location>
</feature>
<dbReference type="InterPro" id="IPR020472">
    <property type="entry name" value="WD40_PAC1"/>
</dbReference>
<feature type="domain" description="Protein kinase" evidence="5">
    <location>
        <begin position="85"/>
        <end position="434"/>
    </location>
</feature>
<dbReference type="SUPFAM" id="SSF48452">
    <property type="entry name" value="TPR-like"/>
    <property type="match status" value="1"/>
</dbReference>
<dbReference type="PROSITE" id="PS50011">
    <property type="entry name" value="PROTEIN_KINASE_DOM"/>
    <property type="match status" value="1"/>
</dbReference>
<keyword evidence="2" id="KW-0677">Repeat</keyword>
<dbReference type="PROSITE" id="PS50082">
    <property type="entry name" value="WD_REPEATS_2"/>
    <property type="match status" value="10"/>
</dbReference>
<keyword evidence="7" id="KW-1185">Reference proteome</keyword>
<feature type="repeat" description="WD" evidence="3">
    <location>
        <begin position="774"/>
        <end position="808"/>
    </location>
</feature>
<dbReference type="RefSeq" id="WP_148595426.1">
    <property type="nucleotide sequence ID" value="NZ_CP042997.1"/>
</dbReference>
<evidence type="ECO:0000256" key="4">
    <source>
        <dbReference type="SAM" id="MobiDB-lite"/>
    </source>
</evidence>
<feature type="repeat" description="WD" evidence="3">
    <location>
        <begin position="942"/>
        <end position="974"/>
    </location>
</feature>
<evidence type="ECO:0000256" key="3">
    <source>
        <dbReference type="PROSITE-ProRule" id="PRU00221"/>
    </source>
</evidence>
<gene>
    <name evidence="6" type="primary">prkC_39</name>
    <name evidence="6" type="ORF">OJF2_42020</name>
</gene>
<protein>
    <submittedName>
        <fullName evidence="6">Serine/threonine-protein kinase PrkC</fullName>
        <ecNumber evidence="6">2.7.11.1</ecNumber>
    </submittedName>
</protein>
<dbReference type="InterPro" id="IPR050505">
    <property type="entry name" value="WDR55/POC1"/>
</dbReference>